<name>A0A2U1V1L9_9PROT</name>
<evidence type="ECO:0000313" key="4">
    <source>
        <dbReference type="Proteomes" id="UP000245048"/>
    </source>
</evidence>
<proteinExistence type="inferred from homology"/>
<dbReference type="SUPFAM" id="SSF53850">
    <property type="entry name" value="Periplasmic binding protein-like II"/>
    <property type="match status" value="1"/>
</dbReference>
<dbReference type="OrthoDB" id="8443386at2"/>
<comment type="caution">
    <text evidence="3">The sequence shown here is derived from an EMBL/GenBank/DDBJ whole genome shotgun (WGS) entry which is preliminary data.</text>
</comment>
<dbReference type="AlphaFoldDB" id="A0A2U1V1L9"/>
<dbReference type="EMBL" id="PDOA01000011">
    <property type="protein sequence ID" value="PWC27783.1"/>
    <property type="molecule type" value="Genomic_DNA"/>
</dbReference>
<evidence type="ECO:0000256" key="2">
    <source>
        <dbReference type="SAM" id="MobiDB-lite"/>
    </source>
</evidence>
<dbReference type="PIRSF" id="PIRSF017082">
    <property type="entry name" value="YflP"/>
    <property type="match status" value="1"/>
</dbReference>
<evidence type="ECO:0000256" key="1">
    <source>
        <dbReference type="ARBA" id="ARBA00006987"/>
    </source>
</evidence>
<dbReference type="Pfam" id="PF03401">
    <property type="entry name" value="TctC"/>
    <property type="match status" value="1"/>
</dbReference>
<dbReference type="Proteomes" id="UP000245048">
    <property type="component" value="Unassembled WGS sequence"/>
</dbReference>
<feature type="region of interest" description="Disordered" evidence="2">
    <location>
        <begin position="1"/>
        <end position="20"/>
    </location>
</feature>
<protein>
    <recommendedName>
        <fullName evidence="5">Tripartite tricarboxylate transporter substrate binding protein</fullName>
    </recommendedName>
</protein>
<sequence>MASRSGSSPSSSPCDPQASLPVPDAAGLSLRVCKKFLGGTGMSNGVSRRLALAMPALLLGAPPLSRPGRAQGGFPARPVRFIVPYTPGGVSDITARLMAEPLAGKWGFPVPVENRPGADGIIGTEALARAAPDGHTLALVSVGHPVNAAFYRLPYDTMADFSFVTLTTRTPLVLCAAPGFGPSTPEELVRHAKDKPPGTVTFAGTGGVVRLAPVLFAQRAGVEFTYVPYRGSTQAHPDLMSGRVDIMFDTVPAALGHIRAGKLKALATTGAERAPQLPDVPTIGEAAMPGFEASTWGMVIAPARLPPAVLAKLSADCAEAVRQPPVVERHAALGAAIQTSAPEETRAFVQAEMEKWGEAARRAGIQPQTVG</sequence>
<dbReference type="CDD" id="cd13578">
    <property type="entry name" value="PBP2_Bug27"/>
    <property type="match status" value="1"/>
</dbReference>
<keyword evidence="4" id="KW-1185">Reference proteome</keyword>
<organism evidence="3 4">
    <name type="scientific">Teichococcus aestuarii</name>
    <dbReference type="NCBI Taxonomy" id="568898"/>
    <lineage>
        <taxon>Bacteria</taxon>
        <taxon>Pseudomonadati</taxon>
        <taxon>Pseudomonadota</taxon>
        <taxon>Alphaproteobacteria</taxon>
        <taxon>Acetobacterales</taxon>
        <taxon>Roseomonadaceae</taxon>
        <taxon>Roseomonas</taxon>
    </lineage>
</organism>
<dbReference type="PANTHER" id="PTHR42928">
    <property type="entry name" value="TRICARBOXYLATE-BINDING PROTEIN"/>
    <property type="match status" value="1"/>
</dbReference>
<feature type="compositionally biased region" description="Low complexity" evidence="2">
    <location>
        <begin position="1"/>
        <end position="19"/>
    </location>
</feature>
<reference evidence="4" key="1">
    <citation type="submission" date="2017-10" db="EMBL/GenBank/DDBJ databases">
        <authorList>
            <person name="Toshchakov S.V."/>
            <person name="Goeva M.A."/>
        </authorList>
    </citation>
    <scope>NUCLEOTIDE SEQUENCE [LARGE SCALE GENOMIC DNA]</scope>
    <source>
        <strain evidence="4">JR1/69-1-13</strain>
    </source>
</reference>
<accession>A0A2U1V1L9</accession>
<dbReference type="Gene3D" id="3.40.190.10">
    <property type="entry name" value="Periplasmic binding protein-like II"/>
    <property type="match status" value="1"/>
</dbReference>
<dbReference type="InterPro" id="IPR042100">
    <property type="entry name" value="Bug_dom1"/>
</dbReference>
<evidence type="ECO:0008006" key="5">
    <source>
        <dbReference type="Google" id="ProtNLM"/>
    </source>
</evidence>
<dbReference type="PANTHER" id="PTHR42928:SF5">
    <property type="entry name" value="BLR1237 PROTEIN"/>
    <property type="match status" value="1"/>
</dbReference>
<dbReference type="Gene3D" id="3.40.190.150">
    <property type="entry name" value="Bordetella uptake gene, domain 1"/>
    <property type="match status" value="1"/>
</dbReference>
<comment type="similarity">
    <text evidence="1">Belongs to the UPF0065 (bug) family.</text>
</comment>
<gene>
    <name evidence="3" type="ORF">CR165_15920</name>
</gene>
<evidence type="ECO:0000313" key="3">
    <source>
        <dbReference type="EMBL" id="PWC27783.1"/>
    </source>
</evidence>
<dbReference type="InterPro" id="IPR005064">
    <property type="entry name" value="BUG"/>
</dbReference>